<organism evidence="2 4">
    <name type="scientific">Bacillus canaveralius</name>
    <dbReference type="NCBI Taxonomy" id="1403243"/>
    <lineage>
        <taxon>Bacteria</taxon>
        <taxon>Bacillati</taxon>
        <taxon>Bacillota</taxon>
        <taxon>Bacilli</taxon>
        <taxon>Bacillales</taxon>
        <taxon>Bacillaceae</taxon>
        <taxon>Bacillus</taxon>
    </lineage>
</organism>
<keyword evidence="1" id="KW-1133">Transmembrane helix</keyword>
<keyword evidence="5" id="KW-1185">Reference proteome</keyword>
<dbReference type="Proteomes" id="UP000234951">
    <property type="component" value="Unassembled WGS sequence"/>
</dbReference>
<feature type="transmembrane region" description="Helical" evidence="1">
    <location>
        <begin position="38"/>
        <end position="58"/>
    </location>
</feature>
<dbReference type="RefSeq" id="WP_101578175.1">
    <property type="nucleotide sequence ID" value="NZ_PGVA01000034.1"/>
</dbReference>
<evidence type="ECO:0000313" key="3">
    <source>
        <dbReference type="EMBL" id="PLR93890.1"/>
    </source>
</evidence>
<protein>
    <submittedName>
        <fullName evidence="2">DUF1294 domain-containing protein</fullName>
    </submittedName>
</protein>
<accession>A0A2N5GJR0</accession>
<sequence length="87" mass="9928">MENFWLVALLGVSLIGLFLMGYDKRRAQKGEYRISEKTLWTCAVLGGAFGMTVGMYAFRHKTKHWQFKLGLPLLALIEMFLLVQAAM</sequence>
<dbReference type="OrthoDB" id="1698854at2"/>
<proteinExistence type="predicted"/>
<reference evidence="2 4" key="1">
    <citation type="submission" date="2017-11" db="EMBL/GenBank/DDBJ databases">
        <title>Comparitive Functional Genomics of Dry Heat Resistant strains isolated from the Viking Spacecraft.</title>
        <authorList>
            <person name="Seuylemezian A."/>
            <person name="Cooper K."/>
            <person name="Vaishampayan P."/>
        </authorList>
    </citation>
    <scope>NUCLEOTIDE SEQUENCE [LARGE SCALE GENOMIC DNA]</scope>
    <source>
        <strain evidence="2 4">M4.6</strain>
    </source>
</reference>
<reference evidence="3 5" key="2">
    <citation type="submission" date="2017-12" db="EMBL/GenBank/DDBJ databases">
        <title>Comparative Functional Genomics of Dry Heat Resistant strains isolated from the Viking Spacecraft.</title>
        <authorList>
            <person name="Seuylemezian A."/>
            <person name="Cooper K."/>
            <person name="Vaishampayan P."/>
        </authorList>
    </citation>
    <scope>NUCLEOTIDE SEQUENCE [LARGE SCALE GENOMIC DNA]</scope>
    <source>
        <strain evidence="3 5">ATCC 29669</strain>
    </source>
</reference>
<comment type="caution">
    <text evidence="2">The sequence shown here is derived from an EMBL/GenBank/DDBJ whole genome shotgun (WGS) entry which is preliminary data.</text>
</comment>
<evidence type="ECO:0000313" key="2">
    <source>
        <dbReference type="EMBL" id="PLR81506.1"/>
    </source>
</evidence>
<dbReference type="InterPro" id="IPR010718">
    <property type="entry name" value="DUF1294"/>
</dbReference>
<keyword evidence="1" id="KW-0812">Transmembrane</keyword>
<name>A0A2N5GJR0_9BACI</name>
<evidence type="ECO:0000313" key="5">
    <source>
        <dbReference type="Proteomes" id="UP000235114"/>
    </source>
</evidence>
<gene>
    <name evidence="2" type="ORF">CU635_14920</name>
    <name evidence="3" type="ORF">CVD25_16960</name>
</gene>
<dbReference type="Proteomes" id="UP000235114">
    <property type="component" value="Unassembled WGS sequence"/>
</dbReference>
<dbReference type="EMBL" id="PGVA01000034">
    <property type="protein sequence ID" value="PLR81506.1"/>
    <property type="molecule type" value="Genomic_DNA"/>
</dbReference>
<feature type="transmembrane region" description="Helical" evidence="1">
    <location>
        <begin position="6"/>
        <end position="22"/>
    </location>
</feature>
<dbReference type="Pfam" id="PF06961">
    <property type="entry name" value="DUF1294"/>
    <property type="match status" value="1"/>
</dbReference>
<evidence type="ECO:0000256" key="1">
    <source>
        <dbReference type="SAM" id="Phobius"/>
    </source>
</evidence>
<dbReference type="EMBL" id="PGVD01000051">
    <property type="protein sequence ID" value="PLR93890.1"/>
    <property type="molecule type" value="Genomic_DNA"/>
</dbReference>
<keyword evidence="1" id="KW-0472">Membrane</keyword>
<dbReference type="AlphaFoldDB" id="A0A2N5GJR0"/>
<evidence type="ECO:0000313" key="4">
    <source>
        <dbReference type="Proteomes" id="UP000234951"/>
    </source>
</evidence>